<dbReference type="RefSeq" id="WP_369241973.1">
    <property type="nucleotide sequence ID" value="NZ_CP163435.1"/>
</dbReference>
<evidence type="ECO:0000313" key="2">
    <source>
        <dbReference type="EMBL" id="XDQ31248.1"/>
    </source>
</evidence>
<name>A0AB39PN97_9ACTN</name>
<gene>
    <name evidence="2" type="ORF">AB5J56_43995</name>
</gene>
<dbReference type="AlphaFoldDB" id="A0AB39PN97"/>
<sequence length="85" mass="9741">MSILDQSGPVYRVAFNPFGPFVIMTATVIGDGETVTVEEQTDRAARKCMASNPPLRTEYERRLRHRSPRHAWRDSPPTCSPRRRI</sequence>
<feature type="region of interest" description="Disordered" evidence="1">
    <location>
        <begin position="42"/>
        <end position="85"/>
    </location>
</feature>
<accession>A0AB39PN97</accession>
<reference evidence="2" key="1">
    <citation type="submission" date="2024-07" db="EMBL/GenBank/DDBJ databases">
        <authorList>
            <person name="Yu S.T."/>
        </authorList>
    </citation>
    <scope>NUCLEOTIDE SEQUENCE</scope>
    <source>
        <strain evidence="2">R21</strain>
    </source>
</reference>
<protein>
    <submittedName>
        <fullName evidence="2">Uncharacterized protein</fullName>
    </submittedName>
</protein>
<proteinExistence type="predicted"/>
<evidence type="ECO:0000256" key="1">
    <source>
        <dbReference type="SAM" id="MobiDB-lite"/>
    </source>
</evidence>
<dbReference type="EMBL" id="CP163435">
    <property type="protein sequence ID" value="XDQ31248.1"/>
    <property type="molecule type" value="Genomic_DNA"/>
</dbReference>
<organism evidence="2">
    <name type="scientific">Streptomyces sp. R21</name>
    <dbReference type="NCBI Taxonomy" id="3238627"/>
    <lineage>
        <taxon>Bacteria</taxon>
        <taxon>Bacillati</taxon>
        <taxon>Actinomycetota</taxon>
        <taxon>Actinomycetes</taxon>
        <taxon>Kitasatosporales</taxon>
        <taxon>Streptomycetaceae</taxon>
        <taxon>Streptomyces</taxon>
    </lineage>
</organism>